<sequence>MAEKDEGEESIPIVNEWEVVQLTASTYAAAPGPKKIVVKDDGKDNTNREDEADFVFPPNQHENLPLEPDSSEIVDESAGKNLSSEVSVQTGGRSCRKEEENWALKGLNVSEEFPGIPLFDEKGNRMSKAGKEFEESANLQHSILSGKEQSVYNASAFDSFHDEAGLSGSTTFGENLGIPEVNEPSEPSQDFPMDSSSIAKSTEDGRYDGSSTPNDAWWKRKAASLYSHAKDADAFWSIFVAAAVMGLVIIGQQWQQERWQVLRLKWQANINSQISSRVMWPVYRLKEVIVGGHRRGSLIGGSSSSDI</sequence>
<evidence type="ECO:0000313" key="2">
    <source>
        <dbReference type="EMBL" id="KAJ8900517.1"/>
    </source>
</evidence>
<feature type="region of interest" description="Disordered" evidence="1">
    <location>
        <begin position="171"/>
        <end position="211"/>
    </location>
</feature>
<keyword evidence="3" id="KW-1185">Reference proteome</keyword>
<reference evidence="2 3" key="1">
    <citation type="submission" date="2021-09" db="EMBL/GenBank/DDBJ databases">
        <title>Genomic insights and catalytic innovation underlie evolution of tropane alkaloids biosynthesis.</title>
        <authorList>
            <person name="Wang Y.-J."/>
            <person name="Tian T."/>
            <person name="Huang J.-P."/>
            <person name="Huang S.-X."/>
        </authorList>
    </citation>
    <scope>NUCLEOTIDE SEQUENCE [LARGE SCALE GENOMIC DNA]</scope>
    <source>
        <strain evidence="2">KIB-2018</strain>
        <tissue evidence="2">Leaf</tissue>
    </source>
</reference>
<name>A0AAV8UH24_9ROSI</name>
<dbReference type="AlphaFoldDB" id="A0AAV8UH24"/>
<evidence type="ECO:0000256" key="1">
    <source>
        <dbReference type="SAM" id="MobiDB-lite"/>
    </source>
</evidence>
<dbReference type="InterPro" id="IPR040304">
    <property type="entry name" value="ATG8-IP-1/2"/>
</dbReference>
<gene>
    <name evidence="2" type="ORF">K2173_025294</name>
</gene>
<organism evidence="2 3">
    <name type="scientific">Erythroxylum novogranatense</name>
    <dbReference type="NCBI Taxonomy" id="1862640"/>
    <lineage>
        <taxon>Eukaryota</taxon>
        <taxon>Viridiplantae</taxon>
        <taxon>Streptophyta</taxon>
        <taxon>Embryophyta</taxon>
        <taxon>Tracheophyta</taxon>
        <taxon>Spermatophyta</taxon>
        <taxon>Magnoliopsida</taxon>
        <taxon>eudicotyledons</taxon>
        <taxon>Gunneridae</taxon>
        <taxon>Pentapetalae</taxon>
        <taxon>rosids</taxon>
        <taxon>fabids</taxon>
        <taxon>Malpighiales</taxon>
        <taxon>Erythroxylaceae</taxon>
        <taxon>Erythroxylum</taxon>
    </lineage>
</organism>
<feature type="compositionally biased region" description="Basic and acidic residues" evidence="1">
    <location>
        <begin position="37"/>
        <end position="49"/>
    </location>
</feature>
<dbReference type="PANTHER" id="PTHR34797">
    <property type="entry name" value="ATG8-INTERACTING PROTEIN 2"/>
    <property type="match status" value="1"/>
</dbReference>
<evidence type="ECO:0008006" key="4">
    <source>
        <dbReference type="Google" id="ProtNLM"/>
    </source>
</evidence>
<dbReference type="Proteomes" id="UP001159364">
    <property type="component" value="Linkage Group LG08"/>
</dbReference>
<protein>
    <recommendedName>
        <fullName evidence="4">ATG8-interacting protein 1</fullName>
    </recommendedName>
</protein>
<accession>A0AAV8UH24</accession>
<dbReference type="PANTHER" id="PTHR34797:SF1">
    <property type="entry name" value="ATG8-INTERACTING PROTEIN 2"/>
    <property type="match status" value="1"/>
</dbReference>
<proteinExistence type="predicted"/>
<comment type="caution">
    <text evidence="2">The sequence shown here is derived from an EMBL/GenBank/DDBJ whole genome shotgun (WGS) entry which is preliminary data.</text>
</comment>
<evidence type="ECO:0000313" key="3">
    <source>
        <dbReference type="Proteomes" id="UP001159364"/>
    </source>
</evidence>
<dbReference type="EMBL" id="JAIWQS010000008">
    <property type="protein sequence ID" value="KAJ8900517.1"/>
    <property type="molecule type" value="Genomic_DNA"/>
</dbReference>
<feature type="region of interest" description="Disordered" evidence="1">
    <location>
        <begin position="35"/>
        <end position="72"/>
    </location>
</feature>